<proteinExistence type="predicted"/>
<protein>
    <submittedName>
        <fullName evidence="1">CRP-like cAMP-binding protein</fullName>
    </submittedName>
</protein>
<reference evidence="1 2" key="1">
    <citation type="submission" date="2019-03" db="EMBL/GenBank/DDBJ databases">
        <title>Genomic Encyclopedia of Archaeal and Bacterial Type Strains, Phase II (KMG-II): from individual species to whole genera.</title>
        <authorList>
            <person name="Goeker M."/>
        </authorList>
    </citation>
    <scope>NUCLEOTIDE SEQUENCE [LARGE SCALE GENOMIC DNA]</scope>
    <source>
        <strain evidence="1 2">DSM 19034</strain>
    </source>
</reference>
<evidence type="ECO:0000313" key="2">
    <source>
        <dbReference type="Proteomes" id="UP000295499"/>
    </source>
</evidence>
<organism evidence="1 2">
    <name type="scientific">Pedobacter duraquae</name>
    <dbReference type="NCBI Taxonomy" id="425511"/>
    <lineage>
        <taxon>Bacteria</taxon>
        <taxon>Pseudomonadati</taxon>
        <taxon>Bacteroidota</taxon>
        <taxon>Sphingobacteriia</taxon>
        <taxon>Sphingobacteriales</taxon>
        <taxon>Sphingobacteriaceae</taxon>
        <taxon>Pedobacter</taxon>
    </lineage>
</organism>
<sequence length="197" mass="23625">MEIKKIERLENVIREISGMSLKDFELSKSFWYEKDYKKGEFYNEYKNVCKYLGFVISGVFRIYKYDEQTNSERNILFFSNDQFMSSYKSFLSQTSCAYYTESMTNSEILYIHYDDLQYLYKTSPAWEHFGRIFAETVLHAVMHNTELLLFKTAEERYVDMLQQHPDILQSVQLYHIASYLGIEGPSLSRIRKRMGRR</sequence>
<dbReference type="AlphaFoldDB" id="A0A4R6IRP9"/>
<dbReference type="RefSeq" id="WP_243732243.1">
    <property type="nucleotide sequence ID" value="NZ_SNWM01000001.1"/>
</dbReference>
<dbReference type="SUPFAM" id="SSF51206">
    <property type="entry name" value="cAMP-binding domain-like"/>
    <property type="match status" value="1"/>
</dbReference>
<evidence type="ECO:0000313" key="1">
    <source>
        <dbReference type="EMBL" id="TDO24937.1"/>
    </source>
</evidence>
<dbReference type="Gene3D" id="2.60.120.10">
    <property type="entry name" value="Jelly Rolls"/>
    <property type="match status" value="1"/>
</dbReference>
<dbReference type="InterPro" id="IPR018490">
    <property type="entry name" value="cNMP-bd_dom_sf"/>
</dbReference>
<dbReference type="EMBL" id="SNWM01000001">
    <property type="protein sequence ID" value="TDO24937.1"/>
    <property type="molecule type" value="Genomic_DNA"/>
</dbReference>
<accession>A0A4R6IRP9</accession>
<comment type="caution">
    <text evidence="1">The sequence shown here is derived from an EMBL/GenBank/DDBJ whole genome shotgun (WGS) entry which is preliminary data.</text>
</comment>
<name>A0A4R6IRP9_9SPHI</name>
<dbReference type="Proteomes" id="UP000295499">
    <property type="component" value="Unassembled WGS sequence"/>
</dbReference>
<keyword evidence="2" id="KW-1185">Reference proteome</keyword>
<gene>
    <name evidence="1" type="ORF">CLV32_1232</name>
</gene>
<dbReference type="InterPro" id="IPR014710">
    <property type="entry name" value="RmlC-like_jellyroll"/>
</dbReference>